<dbReference type="Pfam" id="PF07731">
    <property type="entry name" value="Cu-oxidase_2"/>
    <property type="match status" value="1"/>
</dbReference>
<comment type="subunit">
    <text evidence="4">Dimer.</text>
</comment>
<evidence type="ECO:0000256" key="9">
    <source>
        <dbReference type="ARBA" id="ARBA00023002"/>
    </source>
</evidence>
<protein>
    <recommendedName>
        <fullName evidence="6">L-ascorbate oxidase</fullName>
        <ecNumber evidence="5">1.10.3.3</ecNumber>
    </recommendedName>
</protein>
<comment type="subcellular location">
    <subcellularLocation>
        <location evidence="2">Secreted</location>
    </subcellularLocation>
</comment>
<gene>
    <name evidence="16" type="ORF">CSSPJE1EN1_LOCUS63</name>
</gene>
<dbReference type="InterPro" id="IPR008972">
    <property type="entry name" value="Cupredoxin"/>
</dbReference>
<accession>A0ABP0VJJ3</accession>
<evidence type="ECO:0000256" key="10">
    <source>
        <dbReference type="ARBA" id="ARBA00023008"/>
    </source>
</evidence>
<dbReference type="EC" id="1.10.3.3" evidence="5"/>
<evidence type="ECO:0000256" key="1">
    <source>
        <dbReference type="ARBA" id="ARBA00001935"/>
    </source>
</evidence>
<evidence type="ECO:0000256" key="11">
    <source>
        <dbReference type="ARBA" id="ARBA00023157"/>
    </source>
</evidence>
<organism evidence="16 17">
    <name type="scientific">Sphagnum jensenii</name>
    <dbReference type="NCBI Taxonomy" id="128206"/>
    <lineage>
        <taxon>Eukaryota</taxon>
        <taxon>Viridiplantae</taxon>
        <taxon>Streptophyta</taxon>
        <taxon>Embryophyta</taxon>
        <taxon>Bryophyta</taxon>
        <taxon>Sphagnophytina</taxon>
        <taxon>Sphagnopsida</taxon>
        <taxon>Sphagnales</taxon>
        <taxon>Sphagnaceae</taxon>
        <taxon>Sphagnum</taxon>
    </lineage>
</organism>
<keyword evidence="10" id="KW-0186">Copper</keyword>
<evidence type="ECO:0000313" key="16">
    <source>
        <dbReference type="EMBL" id="CAK9254585.1"/>
    </source>
</evidence>
<proteinExistence type="inferred from homology"/>
<comment type="catalytic activity">
    <reaction evidence="12">
        <text>4 L-ascorbate + O2 = 4 monodehydro-L-ascorbate radical + 2 H2O</text>
        <dbReference type="Rhea" id="RHEA:30243"/>
        <dbReference type="ChEBI" id="CHEBI:15377"/>
        <dbReference type="ChEBI" id="CHEBI:15379"/>
        <dbReference type="ChEBI" id="CHEBI:38290"/>
        <dbReference type="ChEBI" id="CHEBI:59513"/>
        <dbReference type="EC" id="1.10.3.3"/>
    </reaction>
</comment>
<evidence type="ECO:0000256" key="4">
    <source>
        <dbReference type="ARBA" id="ARBA00011473"/>
    </source>
</evidence>
<evidence type="ECO:0000256" key="6">
    <source>
        <dbReference type="ARBA" id="ARBA00022095"/>
    </source>
</evidence>
<keyword evidence="9" id="KW-0560">Oxidoreductase</keyword>
<evidence type="ECO:0000259" key="14">
    <source>
        <dbReference type="Pfam" id="PF07731"/>
    </source>
</evidence>
<name>A0ABP0VJJ3_9BRYO</name>
<dbReference type="InterPro" id="IPR033138">
    <property type="entry name" value="Cu_oxidase_CS"/>
</dbReference>
<dbReference type="Pfam" id="PF00394">
    <property type="entry name" value="Cu-oxidase"/>
    <property type="match status" value="1"/>
</dbReference>
<dbReference type="Pfam" id="PF07732">
    <property type="entry name" value="Cu-oxidase_3"/>
    <property type="match status" value="1"/>
</dbReference>
<keyword evidence="17" id="KW-1185">Reference proteome</keyword>
<dbReference type="Proteomes" id="UP001497444">
    <property type="component" value="Chromosome 1"/>
</dbReference>
<dbReference type="PANTHER" id="PTHR11709:SF394">
    <property type="entry name" value="FI03373P-RELATED"/>
    <property type="match status" value="1"/>
</dbReference>
<dbReference type="NCBIfam" id="TIGR03388">
    <property type="entry name" value="ascorbase"/>
    <property type="match status" value="1"/>
</dbReference>
<keyword evidence="7" id="KW-0964">Secreted</keyword>
<comment type="cofactor">
    <cofactor evidence="1">
        <name>Cu cation</name>
        <dbReference type="ChEBI" id="CHEBI:23378"/>
    </cofactor>
</comment>
<dbReference type="InterPro" id="IPR034267">
    <property type="entry name" value="CuRO_3_AAO"/>
</dbReference>
<evidence type="ECO:0000256" key="2">
    <source>
        <dbReference type="ARBA" id="ARBA00004613"/>
    </source>
</evidence>
<dbReference type="PROSITE" id="PS00080">
    <property type="entry name" value="MULTICOPPER_OXIDASE2"/>
    <property type="match status" value="1"/>
</dbReference>
<evidence type="ECO:0000256" key="12">
    <source>
        <dbReference type="ARBA" id="ARBA00048908"/>
    </source>
</evidence>
<evidence type="ECO:0000259" key="15">
    <source>
        <dbReference type="Pfam" id="PF07732"/>
    </source>
</evidence>
<evidence type="ECO:0000256" key="7">
    <source>
        <dbReference type="ARBA" id="ARBA00022525"/>
    </source>
</evidence>
<dbReference type="InterPro" id="IPR002355">
    <property type="entry name" value="Cu_oxidase_Cu_BS"/>
</dbReference>
<dbReference type="SUPFAM" id="SSF49503">
    <property type="entry name" value="Cupredoxins"/>
    <property type="match status" value="3"/>
</dbReference>
<dbReference type="PROSITE" id="PS00079">
    <property type="entry name" value="MULTICOPPER_OXIDASE1"/>
    <property type="match status" value="1"/>
</dbReference>
<dbReference type="InterPro" id="IPR011706">
    <property type="entry name" value="Cu-oxidase_C"/>
</dbReference>
<evidence type="ECO:0000259" key="13">
    <source>
        <dbReference type="Pfam" id="PF00394"/>
    </source>
</evidence>
<dbReference type="EMBL" id="OZ020096">
    <property type="protein sequence ID" value="CAK9254585.1"/>
    <property type="molecule type" value="Genomic_DNA"/>
</dbReference>
<feature type="domain" description="Plastocyanin-like" evidence="15">
    <location>
        <begin position="52"/>
        <end position="165"/>
    </location>
</feature>
<dbReference type="InterPro" id="IPR001117">
    <property type="entry name" value="Cu-oxidase_2nd"/>
</dbReference>
<keyword evidence="11" id="KW-1015">Disulfide bond</keyword>
<evidence type="ECO:0000256" key="8">
    <source>
        <dbReference type="ARBA" id="ARBA00022723"/>
    </source>
</evidence>
<sequence length="599" mass="66204">MGTPHTDARSATCRPHVLCATLRGGEVLFTSFVASRVATPLWPSVGYYDWTVAYTYASPDCVEKLVMAVNGEVPGPKIDATEGDTVVVNLTNHLPTEGVVIHWHGMHQVGTPYYDGTASVSQCTINSGETFTYSFIVDRAGTYFWHGHFGMQRTAGLYGSIIVQLPDSQKEPFYYDDEASVLLSDWWHKSIYEQQLGLDSIPFRFVGEPQSLLIEGRGKYNCALDPGSNGASPSCLPCNASNPECAYHVIPVEHGKTYRLRIASITSLSSLNFVLEGHNLTVVTIDGRYIEPVVVENLDIYSGQSYSVLFTADQDQSRNYWAGINVRGRVPNTTTGLAVLQYLPNSTDLQLPRSKPPGSPAWDDFDYSLAQARLYKVKPGYEKPVPQSAGRTLSLLNTQNKIDGHIKWAINNISFVFTPTPFLAAFKLKLKNAFSPIAPPDLPPNKPDFNIFALPNPNDPSEINANFGSSPYVFELGEIVDVIVQNANTLNPNNSEIHPWHLHGHDFWILGYGKGKFDPANDPPSFNLADPPLRNTVAMFPYGWVAIRFVANNPGVWPFHCHIESHFYMGMGVIFAEGIHKLPSLPTETLGCGLTKPRH</sequence>
<dbReference type="InterPro" id="IPR017760">
    <property type="entry name" value="L-ascorbate_oxidase_pln"/>
</dbReference>
<evidence type="ECO:0000313" key="17">
    <source>
        <dbReference type="Proteomes" id="UP001497444"/>
    </source>
</evidence>
<dbReference type="InterPro" id="IPR045087">
    <property type="entry name" value="Cu-oxidase_fam"/>
</dbReference>
<feature type="domain" description="Plastocyanin-like" evidence="14">
    <location>
        <begin position="464"/>
        <end position="578"/>
    </location>
</feature>
<reference evidence="16 17" key="1">
    <citation type="submission" date="2024-02" db="EMBL/GenBank/DDBJ databases">
        <authorList>
            <consortium name="ELIXIR-Norway"/>
            <consortium name="Elixir Norway"/>
        </authorList>
    </citation>
    <scope>NUCLEOTIDE SEQUENCE [LARGE SCALE GENOMIC DNA]</scope>
</reference>
<keyword evidence="8" id="KW-0479">Metal-binding</keyword>
<evidence type="ECO:0000256" key="3">
    <source>
        <dbReference type="ARBA" id="ARBA00010609"/>
    </source>
</evidence>
<dbReference type="InterPro" id="IPR011707">
    <property type="entry name" value="Cu-oxidase-like_N"/>
</dbReference>
<dbReference type="PANTHER" id="PTHR11709">
    <property type="entry name" value="MULTI-COPPER OXIDASE"/>
    <property type="match status" value="1"/>
</dbReference>
<comment type="similarity">
    <text evidence="3">Belongs to the multicopper oxidase family.</text>
</comment>
<dbReference type="Gene3D" id="2.60.40.420">
    <property type="entry name" value="Cupredoxins - blue copper proteins"/>
    <property type="match status" value="3"/>
</dbReference>
<feature type="domain" description="Plastocyanin-like" evidence="13">
    <location>
        <begin position="180"/>
        <end position="343"/>
    </location>
</feature>
<dbReference type="CDD" id="cd13893">
    <property type="entry name" value="CuRO_3_AAO"/>
    <property type="match status" value="1"/>
</dbReference>
<evidence type="ECO:0000256" key="5">
    <source>
        <dbReference type="ARBA" id="ARBA00012301"/>
    </source>
</evidence>